<evidence type="ECO:0008006" key="4">
    <source>
        <dbReference type="Google" id="ProtNLM"/>
    </source>
</evidence>
<dbReference type="EMBL" id="JAGSXJ010000022">
    <property type="protein sequence ID" value="KAH6677854.1"/>
    <property type="molecule type" value="Genomic_DNA"/>
</dbReference>
<dbReference type="Gene3D" id="1.20.5.170">
    <property type="match status" value="1"/>
</dbReference>
<feature type="compositionally biased region" description="Low complexity" evidence="1">
    <location>
        <begin position="9"/>
        <end position="24"/>
    </location>
</feature>
<proteinExistence type="predicted"/>
<evidence type="ECO:0000313" key="2">
    <source>
        <dbReference type="EMBL" id="KAH6677854.1"/>
    </source>
</evidence>
<sequence>MQRASRPRAAGQQGADMGAAAPDGAETRRARKRQTDRVAQQQHRKRQKQYIEELESQVALLKSASQNQAASRLAIQNLKLQTELKQLYGMWDEMEGLMKRQMEFRRASILNELLDSGCSSEMTPSASEHPLDDGGAPVGEELDESEANFPGVPTTLEEPEAMDSIDVTHAQIPEDAAIDVHLNDAGESSDWAHAVDPALRDGSTFFDVDTTPIQMLAQESGWIPWFQRQQLGRQPTQPRSITRSSRRPTPSSSPRVRRASTPPPDIISPGLFGPIENFDDLFGACIGQYFPAMSPSLFPSMPFPTLLGDESVRPIIERAKQSPHSIGPPTLEDFLFDNPRNTLSTDLKTFLSPVRQARNVSEFLATYWLLYLLFRWQVLETDEAYDALPPWFRPTSMQLSVTHPSSADLIAWPEIREGLIAMSFSDENAHDQLKKISTDIGRFLTVDIKASDGDLWGRSQQQIAAEIINLANWKLGKGFFEKYPQWKGLAACSTSSTSHA</sequence>
<evidence type="ECO:0000313" key="3">
    <source>
        <dbReference type="Proteomes" id="UP000770015"/>
    </source>
</evidence>
<feature type="region of interest" description="Disordered" evidence="1">
    <location>
        <begin position="118"/>
        <end position="137"/>
    </location>
</feature>
<keyword evidence="3" id="KW-1185">Reference proteome</keyword>
<dbReference type="PANTHER" id="PTHR37012">
    <property type="entry name" value="B-ZIP TRANSCRIPTION FACTOR (EUROFUNG)-RELATED"/>
    <property type="match status" value="1"/>
</dbReference>
<dbReference type="AlphaFoldDB" id="A0A9P8V5U2"/>
<dbReference type="InterPro" id="IPR021833">
    <property type="entry name" value="DUF3425"/>
</dbReference>
<comment type="caution">
    <text evidence="2">The sequence shown here is derived from an EMBL/GenBank/DDBJ whole genome shotgun (WGS) entry which is preliminary data.</text>
</comment>
<gene>
    <name evidence="2" type="ORF">F5X68DRAFT_264014</name>
</gene>
<dbReference type="OrthoDB" id="2985014at2759"/>
<organism evidence="2 3">
    <name type="scientific">Plectosphaerella plurivora</name>
    <dbReference type="NCBI Taxonomy" id="936078"/>
    <lineage>
        <taxon>Eukaryota</taxon>
        <taxon>Fungi</taxon>
        <taxon>Dikarya</taxon>
        <taxon>Ascomycota</taxon>
        <taxon>Pezizomycotina</taxon>
        <taxon>Sordariomycetes</taxon>
        <taxon>Hypocreomycetidae</taxon>
        <taxon>Glomerellales</taxon>
        <taxon>Plectosphaerellaceae</taxon>
        <taxon>Plectosphaerella</taxon>
    </lineage>
</organism>
<feature type="compositionally biased region" description="Low complexity" evidence="1">
    <location>
        <begin position="235"/>
        <end position="254"/>
    </location>
</feature>
<dbReference type="Proteomes" id="UP000770015">
    <property type="component" value="Unassembled WGS sequence"/>
</dbReference>
<accession>A0A9P8V5U2</accession>
<dbReference type="GO" id="GO:0003700">
    <property type="term" value="F:DNA-binding transcription factor activity"/>
    <property type="evidence" value="ECO:0007669"/>
    <property type="project" value="InterPro"/>
</dbReference>
<feature type="compositionally biased region" description="Basic and acidic residues" evidence="1">
    <location>
        <begin position="25"/>
        <end position="36"/>
    </location>
</feature>
<name>A0A9P8V5U2_9PEZI</name>
<dbReference type="SUPFAM" id="SSF57959">
    <property type="entry name" value="Leucine zipper domain"/>
    <property type="match status" value="1"/>
</dbReference>
<feature type="region of interest" description="Disordered" evidence="1">
    <location>
        <begin position="229"/>
        <end position="269"/>
    </location>
</feature>
<dbReference type="PANTHER" id="PTHR37012:SF7">
    <property type="entry name" value="B-ZIP TRANSCRIPTION FACTOR (EUROFUNG)-RELATED"/>
    <property type="match status" value="1"/>
</dbReference>
<dbReference type="InterPro" id="IPR046347">
    <property type="entry name" value="bZIP_sf"/>
</dbReference>
<protein>
    <recommendedName>
        <fullName evidence="4">BZIP domain-containing protein</fullName>
    </recommendedName>
</protein>
<dbReference type="Pfam" id="PF11905">
    <property type="entry name" value="DUF3425"/>
    <property type="match status" value="1"/>
</dbReference>
<evidence type="ECO:0000256" key="1">
    <source>
        <dbReference type="SAM" id="MobiDB-lite"/>
    </source>
</evidence>
<feature type="region of interest" description="Disordered" evidence="1">
    <location>
        <begin position="1"/>
        <end position="48"/>
    </location>
</feature>
<reference evidence="2" key="1">
    <citation type="journal article" date="2021" name="Nat. Commun.">
        <title>Genetic determinants of endophytism in the Arabidopsis root mycobiome.</title>
        <authorList>
            <person name="Mesny F."/>
            <person name="Miyauchi S."/>
            <person name="Thiergart T."/>
            <person name="Pickel B."/>
            <person name="Atanasova L."/>
            <person name="Karlsson M."/>
            <person name="Huettel B."/>
            <person name="Barry K.W."/>
            <person name="Haridas S."/>
            <person name="Chen C."/>
            <person name="Bauer D."/>
            <person name="Andreopoulos W."/>
            <person name="Pangilinan J."/>
            <person name="LaButti K."/>
            <person name="Riley R."/>
            <person name="Lipzen A."/>
            <person name="Clum A."/>
            <person name="Drula E."/>
            <person name="Henrissat B."/>
            <person name="Kohler A."/>
            <person name="Grigoriev I.V."/>
            <person name="Martin F.M."/>
            <person name="Hacquard S."/>
        </authorList>
    </citation>
    <scope>NUCLEOTIDE SEQUENCE</scope>
    <source>
        <strain evidence="2">MPI-SDFR-AT-0117</strain>
    </source>
</reference>